<comment type="caution">
    <text evidence="12">The sequence shown here is derived from an EMBL/GenBank/DDBJ whole genome shotgun (WGS) entry which is preliminary data.</text>
</comment>
<name>A0ABW3HG90_9GAMM</name>
<dbReference type="Gene3D" id="1.20.1530.20">
    <property type="match status" value="1"/>
</dbReference>
<sequence>MAENFAQILVLLSVSVSVIVIFQRLHIPTSLGYLLVGIILSPHTIGPALDVPEIKGLAEFGVVFLLFTIGLNYSLPQLHALRGQVLGLGTAQVALGTAVVMGLAMLAGMPTAAAFVIGAVFAQSSSTIIGSQLTEQAEQNTPHGRLGLAVSVFQDVTAVPFLVVIPVLGMAVSADALAGILGLAMAKAALAFALVFFVGKWLFRPLFHIVTKQQSLEALTLAVLLVVLLAAWSTNQLGLSLAFGAFLAGMMLGETEFRHQVESSIRPFRDVLLGLFFIGVGMLLNPASLPDIWPQALLGMVVLLLSKIIIVLTVVRRSGFDWESSLRTALIVSVGGEFGLALLALALDAQVVDIRLGQVILTSVLFSMVVGAMLIRFNGPIARLLTSRRKATKANPAAIEVPAQSVLIGGYGRVGHTLAVLLQTNGIPYIAFDSDPKRVEQGRIDGHHVFLGDISDPELLASIQLEKISLAILTTYESDMGLRATSLLHKRCPYVPIIARAEDLQMSSQLIAAGATHAYPEAIEASLRLAATAMTMLNMPSTEVDAIMQGIRDWDYQPVLEEDATK</sequence>
<comment type="subcellular location">
    <subcellularLocation>
        <location evidence="1">Membrane</location>
        <topology evidence="1">Multi-pass membrane protein</topology>
    </subcellularLocation>
</comment>
<feature type="transmembrane region" description="Helical" evidence="10">
    <location>
        <begin position="30"/>
        <end position="48"/>
    </location>
</feature>
<keyword evidence="3" id="KW-0050">Antiport</keyword>
<reference evidence="13" key="1">
    <citation type="journal article" date="2019" name="Int. J. Syst. Evol. Microbiol.">
        <title>The Global Catalogue of Microorganisms (GCM) 10K type strain sequencing project: providing services to taxonomists for standard genome sequencing and annotation.</title>
        <authorList>
            <consortium name="The Broad Institute Genomics Platform"/>
            <consortium name="The Broad Institute Genome Sequencing Center for Infectious Disease"/>
            <person name="Wu L."/>
            <person name="Ma J."/>
        </authorList>
    </citation>
    <scope>NUCLEOTIDE SEQUENCE [LARGE SCALE GENOMIC DNA]</scope>
    <source>
        <strain evidence="13">CCUG 63419</strain>
    </source>
</reference>
<gene>
    <name evidence="12" type="ORF">ACFQ0F_05740</name>
</gene>
<feature type="transmembrane region" description="Helical" evidence="10">
    <location>
        <begin position="359"/>
        <end position="379"/>
    </location>
</feature>
<dbReference type="Gene3D" id="3.40.50.720">
    <property type="entry name" value="NAD(P)-binding Rossmann-like Domain"/>
    <property type="match status" value="1"/>
</dbReference>
<dbReference type="PANTHER" id="PTHR46157">
    <property type="entry name" value="K(+) EFFLUX ANTIPORTER 3, CHLOROPLASTIC"/>
    <property type="match status" value="1"/>
</dbReference>
<accession>A0ABW3HG90</accession>
<evidence type="ECO:0000313" key="13">
    <source>
        <dbReference type="Proteomes" id="UP001597044"/>
    </source>
</evidence>
<proteinExistence type="predicted"/>
<keyword evidence="2" id="KW-0813">Transport</keyword>
<feature type="transmembrane region" description="Helical" evidence="10">
    <location>
        <begin position="85"/>
        <end position="106"/>
    </location>
</feature>
<dbReference type="PROSITE" id="PS51201">
    <property type="entry name" value="RCK_N"/>
    <property type="match status" value="1"/>
</dbReference>
<dbReference type="PANTHER" id="PTHR46157:SF4">
    <property type="entry name" value="K(+) EFFLUX ANTIPORTER 3, CHLOROPLASTIC"/>
    <property type="match status" value="1"/>
</dbReference>
<evidence type="ECO:0000256" key="8">
    <source>
        <dbReference type="ARBA" id="ARBA00023065"/>
    </source>
</evidence>
<keyword evidence="5 10" id="KW-0812">Transmembrane</keyword>
<dbReference type="RefSeq" id="WP_379070005.1">
    <property type="nucleotide sequence ID" value="NZ_JBHTIT010000001.1"/>
</dbReference>
<organism evidence="12 13">
    <name type="scientific">Paraperlucidibaca wandonensis</name>
    <dbReference type="NCBI Taxonomy" id="1268273"/>
    <lineage>
        <taxon>Bacteria</taxon>
        <taxon>Pseudomonadati</taxon>
        <taxon>Pseudomonadota</taxon>
        <taxon>Gammaproteobacteria</taxon>
        <taxon>Moraxellales</taxon>
        <taxon>Moraxellaceae</taxon>
        <taxon>Paraperlucidibaca</taxon>
    </lineage>
</organism>
<keyword evidence="13" id="KW-1185">Reference proteome</keyword>
<feature type="transmembrane region" description="Helical" evidence="10">
    <location>
        <begin position="180"/>
        <end position="203"/>
    </location>
</feature>
<feature type="transmembrane region" description="Helical" evidence="10">
    <location>
        <begin position="54"/>
        <end position="73"/>
    </location>
</feature>
<feature type="transmembrane region" description="Helical" evidence="10">
    <location>
        <begin position="6"/>
        <end position="23"/>
    </location>
</feature>
<feature type="transmembrane region" description="Helical" evidence="10">
    <location>
        <begin position="327"/>
        <end position="347"/>
    </location>
</feature>
<evidence type="ECO:0000256" key="5">
    <source>
        <dbReference type="ARBA" id="ARBA00022692"/>
    </source>
</evidence>
<evidence type="ECO:0000256" key="9">
    <source>
        <dbReference type="ARBA" id="ARBA00023136"/>
    </source>
</evidence>
<keyword evidence="7 10" id="KW-1133">Transmembrane helix</keyword>
<feature type="transmembrane region" description="Helical" evidence="10">
    <location>
        <begin position="267"/>
        <end position="284"/>
    </location>
</feature>
<feature type="transmembrane region" description="Helical" evidence="10">
    <location>
        <begin position="146"/>
        <end position="168"/>
    </location>
</feature>
<keyword evidence="4" id="KW-0633">Potassium transport</keyword>
<feature type="domain" description="RCK N-terminal" evidence="11">
    <location>
        <begin position="403"/>
        <end position="527"/>
    </location>
</feature>
<evidence type="ECO:0000256" key="4">
    <source>
        <dbReference type="ARBA" id="ARBA00022538"/>
    </source>
</evidence>
<evidence type="ECO:0000256" key="7">
    <source>
        <dbReference type="ARBA" id="ARBA00022989"/>
    </source>
</evidence>
<evidence type="ECO:0000259" key="11">
    <source>
        <dbReference type="PROSITE" id="PS51201"/>
    </source>
</evidence>
<evidence type="ECO:0000256" key="2">
    <source>
        <dbReference type="ARBA" id="ARBA00022448"/>
    </source>
</evidence>
<dbReference type="InterPro" id="IPR003148">
    <property type="entry name" value="RCK_N"/>
</dbReference>
<feature type="transmembrane region" description="Helical" evidence="10">
    <location>
        <begin position="296"/>
        <end position="315"/>
    </location>
</feature>
<evidence type="ECO:0000256" key="3">
    <source>
        <dbReference type="ARBA" id="ARBA00022449"/>
    </source>
</evidence>
<dbReference type="Pfam" id="PF02254">
    <property type="entry name" value="TrkA_N"/>
    <property type="match status" value="1"/>
</dbReference>
<evidence type="ECO:0000313" key="12">
    <source>
        <dbReference type="EMBL" id="MFD0949892.1"/>
    </source>
</evidence>
<dbReference type="Proteomes" id="UP001597044">
    <property type="component" value="Unassembled WGS sequence"/>
</dbReference>
<dbReference type="InterPro" id="IPR036291">
    <property type="entry name" value="NAD(P)-bd_dom_sf"/>
</dbReference>
<evidence type="ECO:0000256" key="6">
    <source>
        <dbReference type="ARBA" id="ARBA00022958"/>
    </source>
</evidence>
<feature type="transmembrane region" description="Helical" evidence="10">
    <location>
        <begin position="215"/>
        <end position="232"/>
    </location>
</feature>
<dbReference type="InterPro" id="IPR038770">
    <property type="entry name" value="Na+/solute_symporter_sf"/>
</dbReference>
<keyword evidence="9 10" id="KW-0472">Membrane</keyword>
<evidence type="ECO:0000256" key="1">
    <source>
        <dbReference type="ARBA" id="ARBA00004141"/>
    </source>
</evidence>
<dbReference type="EMBL" id="JBHTIT010000001">
    <property type="protein sequence ID" value="MFD0949892.1"/>
    <property type="molecule type" value="Genomic_DNA"/>
</dbReference>
<dbReference type="Pfam" id="PF00999">
    <property type="entry name" value="Na_H_Exchanger"/>
    <property type="match status" value="1"/>
</dbReference>
<dbReference type="InterPro" id="IPR006153">
    <property type="entry name" value="Cation/H_exchanger_TM"/>
</dbReference>
<keyword evidence="6" id="KW-0630">Potassium</keyword>
<dbReference type="SUPFAM" id="SSF51735">
    <property type="entry name" value="NAD(P)-binding Rossmann-fold domains"/>
    <property type="match status" value="1"/>
</dbReference>
<evidence type="ECO:0000256" key="10">
    <source>
        <dbReference type="SAM" id="Phobius"/>
    </source>
</evidence>
<keyword evidence="8" id="KW-0406">Ion transport</keyword>
<protein>
    <submittedName>
        <fullName evidence="12">Cation:proton antiporter</fullName>
    </submittedName>
</protein>